<keyword evidence="3" id="KW-0804">Transcription</keyword>
<name>A0ABS9KBY7_9BACT</name>
<dbReference type="Gene3D" id="1.10.10.60">
    <property type="entry name" value="Homeodomain-like"/>
    <property type="match status" value="2"/>
</dbReference>
<evidence type="ECO:0000256" key="1">
    <source>
        <dbReference type="ARBA" id="ARBA00023015"/>
    </source>
</evidence>
<comment type="caution">
    <text evidence="5">The sequence shown here is derived from an EMBL/GenBank/DDBJ whole genome shotgun (WGS) entry which is preliminary data.</text>
</comment>
<organism evidence="5 6">
    <name type="scientific">Rhodohalobacter sulfatireducens</name>
    <dbReference type="NCBI Taxonomy" id="2911366"/>
    <lineage>
        <taxon>Bacteria</taxon>
        <taxon>Pseudomonadati</taxon>
        <taxon>Balneolota</taxon>
        <taxon>Balneolia</taxon>
        <taxon>Balneolales</taxon>
        <taxon>Balneolaceae</taxon>
        <taxon>Rhodohalobacter</taxon>
    </lineage>
</organism>
<dbReference type="InterPro" id="IPR018060">
    <property type="entry name" value="HTH_AraC"/>
</dbReference>
<dbReference type="PANTHER" id="PTHR43280">
    <property type="entry name" value="ARAC-FAMILY TRANSCRIPTIONAL REGULATOR"/>
    <property type="match status" value="1"/>
</dbReference>
<gene>
    <name evidence="5" type="ORF">L6773_07330</name>
</gene>
<dbReference type="PANTHER" id="PTHR43280:SF28">
    <property type="entry name" value="HTH-TYPE TRANSCRIPTIONAL ACTIVATOR RHAS"/>
    <property type="match status" value="1"/>
</dbReference>
<evidence type="ECO:0000256" key="2">
    <source>
        <dbReference type="ARBA" id="ARBA00023125"/>
    </source>
</evidence>
<evidence type="ECO:0000256" key="3">
    <source>
        <dbReference type="ARBA" id="ARBA00023163"/>
    </source>
</evidence>
<keyword evidence="1" id="KW-0805">Transcription regulation</keyword>
<dbReference type="InterPro" id="IPR009057">
    <property type="entry name" value="Homeodomain-like_sf"/>
</dbReference>
<reference evidence="5" key="1">
    <citation type="submission" date="2022-01" db="EMBL/GenBank/DDBJ databases">
        <authorList>
            <person name="Wang Y."/>
        </authorList>
    </citation>
    <scope>NUCLEOTIDE SEQUENCE</scope>
    <source>
        <strain evidence="5">WB101</strain>
    </source>
</reference>
<dbReference type="SUPFAM" id="SSF46689">
    <property type="entry name" value="Homeodomain-like"/>
    <property type="match status" value="1"/>
</dbReference>
<dbReference type="PROSITE" id="PS01124">
    <property type="entry name" value="HTH_ARAC_FAMILY_2"/>
    <property type="match status" value="1"/>
</dbReference>
<dbReference type="EMBL" id="JAKLWS010000006">
    <property type="protein sequence ID" value="MCG2588369.1"/>
    <property type="molecule type" value="Genomic_DNA"/>
</dbReference>
<dbReference type="PRINTS" id="PR00032">
    <property type="entry name" value="HTHARAC"/>
</dbReference>
<dbReference type="SMART" id="SM00342">
    <property type="entry name" value="HTH_ARAC"/>
    <property type="match status" value="1"/>
</dbReference>
<proteinExistence type="predicted"/>
<evidence type="ECO:0000259" key="4">
    <source>
        <dbReference type="PROSITE" id="PS01124"/>
    </source>
</evidence>
<accession>A0ABS9KBY7</accession>
<keyword evidence="2" id="KW-0238">DNA-binding</keyword>
<dbReference type="InterPro" id="IPR020449">
    <property type="entry name" value="Tscrpt_reg_AraC-type_HTH"/>
</dbReference>
<feature type="domain" description="HTH araC/xylS-type" evidence="4">
    <location>
        <begin position="31"/>
        <end position="133"/>
    </location>
</feature>
<sequence>MSKLKIINKHVERYKNQKLKSPGKAWPFDIRDALICVNKHIFDPNYSVKTMRDLCNLSDTNFSSRFRHYVGMTPREYITFHRVQSGMMLFRNKKLKHVRVSEIGFTVGYENPSSFTMTFKRYTGLSPKEWKRVQMQ</sequence>
<dbReference type="RefSeq" id="WP_237853211.1">
    <property type="nucleotide sequence ID" value="NZ_JAKLWS010000006.1"/>
</dbReference>
<evidence type="ECO:0000313" key="5">
    <source>
        <dbReference type="EMBL" id="MCG2588369.1"/>
    </source>
</evidence>
<keyword evidence="6" id="KW-1185">Reference proteome</keyword>
<reference evidence="5" key="2">
    <citation type="submission" date="2024-05" db="EMBL/GenBank/DDBJ databases">
        <title>Rhodohalobacter halophilus gen. nov., sp. nov., a moderately halophilic member of the family Balneolaceae.</title>
        <authorList>
            <person name="Xia J."/>
        </authorList>
    </citation>
    <scope>NUCLEOTIDE SEQUENCE</scope>
    <source>
        <strain evidence="5">WB101</strain>
    </source>
</reference>
<evidence type="ECO:0000313" key="6">
    <source>
        <dbReference type="Proteomes" id="UP001165366"/>
    </source>
</evidence>
<dbReference type="Proteomes" id="UP001165366">
    <property type="component" value="Unassembled WGS sequence"/>
</dbReference>
<dbReference type="Pfam" id="PF12833">
    <property type="entry name" value="HTH_18"/>
    <property type="match status" value="1"/>
</dbReference>
<protein>
    <submittedName>
        <fullName evidence="5">AraC family transcriptional regulator</fullName>
    </submittedName>
</protein>